<protein>
    <submittedName>
        <fullName evidence="1">Uncharacterized protein</fullName>
    </submittedName>
</protein>
<evidence type="ECO:0000313" key="1">
    <source>
        <dbReference type="EMBL" id="KAH7904608.1"/>
    </source>
</evidence>
<dbReference type="Proteomes" id="UP000790377">
    <property type="component" value="Unassembled WGS sequence"/>
</dbReference>
<name>A0ACB7ZV52_9AGAM</name>
<gene>
    <name evidence="1" type="ORF">BJ138DRAFT_1106681</name>
</gene>
<organism evidence="1 2">
    <name type="scientific">Hygrophoropsis aurantiaca</name>
    <dbReference type="NCBI Taxonomy" id="72124"/>
    <lineage>
        <taxon>Eukaryota</taxon>
        <taxon>Fungi</taxon>
        <taxon>Dikarya</taxon>
        <taxon>Basidiomycota</taxon>
        <taxon>Agaricomycotina</taxon>
        <taxon>Agaricomycetes</taxon>
        <taxon>Agaricomycetidae</taxon>
        <taxon>Boletales</taxon>
        <taxon>Coniophorineae</taxon>
        <taxon>Hygrophoropsidaceae</taxon>
        <taxon>Hygrophoropsis</taxon>
    </lineage>
</organism>
<reference evidence="1" key="1">
    <citation type="journal article" date="2021" name="New Phytol.">
        <title>Evolutionary innovations through gain and loss of genes in the ectomycorrhizal Boletales.</title>
        <authorList>
            <person name="Wu G."/>
            <person name="Miyauchi S."/>
            <person name="Morin E."/>
            <person name="Kuo A."/>
            <person name="Drula E."/>
            <person name="Varga T."/>
            <person name="Kohler A."/>
            <person name="Feng B."/>
            <person name="Cao Y."/>
            <person name="Lipzen A."/>
            <person name="Daum C."/>
            <person name="Hundley H."/>
            <person name="Pangilinan J."/>
            <person name="Johnson J."/>
            <person name="Barry K."/>
            <person name="LaButti K."/>
            <person name="Ng V."/>
            <person name="Ahrendt S."/>
            <person name="Min B."/>
            <person name="Choi I.G."/>
            <person name="Park H."/>
            <person name="Plett J.M."/>
            <person name="Magnuson J."/>
            <person name="Spatafora J.W."/>
            <person name="Nagy L.G."/>
            <person name="Henrissat B."/>
            <person name="Grigoriev I.V."/>
            <person name="Yang Z.L."/>
            <person name="Xu J."/>
            <person name="Martin F.M."/>
        </authorList>
    </citation>
    <scope>NUCLEOTIDE SEQUENCE</scope>
    <source>
        <strain evidence="1">ATCC 28755</strain>
    </source>
</reference>
<accession>A0ACB7ZV52</accession>
<proteinExistence type="predicted"/>
<evidence type="ECO:0000313" key="2">
    <source>
        <dbReference type="Proteomes" id="UP000790377"/>
    </source>
</evidence>
<keyword evidence="2" id="KW-1185">Reference proteome</keyword>
<sequence>MMKGGRDNLVHMKDALKRRAVGQDHAVASISNAVRISRKTEGAQSTRSVIPLQRLVEASPPLSLLLPLLPFDLRDPEGVILVLVNVQLSSSLTNLGKHTGRATYPTSACWKADIKVVSPLHHLRLAYRCSIPSPVTRSLSYSPSLSTPHHTPTHLFAPQNTIICLTSNLGSDILAHPTASDASGIITSEGQSLIMDRTTKYFAPKLPNGRDSIFIFNKLAHESILKIGYLEVCGVRRVVRMYVLFLLAQKLSRGTIRGDRDGDAAAIAVSSGGESLRIKDNHPSDPSIRSSLLSHPWTTIPRGEERRTPKAARSIYLPIRKGRRHQPEW</sequence>
<comment type="caution">
    <text evidence="1">The sequence shown here is derived from an EMBL/GenBank/DDBJ whole genome shotgun (WGS) entry which is preliminary data.</text>
</comment>
<dbReference type="EMBL" id="MU268418">
    <property type="protein sequence ID" value="KAH7904608.1"/>
    <property type="molecule type" value="Genomic_DNA"/>
</dbReference>